<feature type="binding site" evidence="8">
    <location>
        <position position="140"/>
    </location>
    <ligand>
        <name>Zn(2+)</name>
        <dbReference type="ChEBI" id="CHEBI:29105"/>
        <label>1</label>
        <note>catalytic</note>
    </ligand>
</feature>
<evidence type="ECO:0000256" key="1">
    <source>
        <dbReference type="ARBA" id="ARBA00011738"/>
    </source>
</evidence>
<keyword evidence="3 8" id="KW-0540">Nuclease</keyword>
<dbReference type="InterPro" id="IPR013471">
    <property type="entry name" value="RNase_Z/BN"/>
</dbReference>
<dbReference type="CDD" id="cd07717">
    <property type="entry name" value="RNaseZ_ZiPD-like_MBL-fold"/>
    <property type="match status" value="1"/>
</dbReference>
<evidence type="ECO:0000256" key="5">
    <source>
        <dbReference type="ARBA" id="ARBA00022759"/>
    </source>
</evidence>
<feature type="binding site" evidence="8">
    <location>
        <position position="269"/>
    </location>
    <ligand>
        <name>Zn(2+)</name>
        <dbReference type="ChEBI" id="CHEBI:29105"/>
        <label>2</label>
        <note>catalytic</note>
    </ligand>
</feature>
<comment type="function">
    <text evidence="8">Zinc phosphodiesterase, which displays some tRNA 3'-processing endonuclease activity. Probably involved in tRNA maturation, by removing a 3'-trailer from precursor tRNA.</text>
</comment>
<evidence type="ECO:0000256" key="8">
    <source>
        <dbReference type="HAMAP-Rule" id="MF_01818"/>
    </source>
</evidence>
<evidence type="ECO:0000256" key="4">
    <source>
        <dbReference type="ARBA" id="ARBA00022723"/>
    </source>
</evidence>
<feature type="binding site" evidence="8">
    <location>
        <position position="68"/>
    </location>
    <ligand>
        <name>Zn(2+)</name>
        <dbReference type="ChEBI" id="CHEBI:29105"/>
        <label>2</label>
        <note>catalytic</note>
    </ligand>
</feature>
<evidence type="ECO:0000313" key="10">
    <source>
        <dbReference type="Proteomes" id="UP001579974"/>
    </source>
</evidence>
<feature type="active site" description="Proton acceptor" evidence="8">
    <location>
        <position position="67"/>
    </location>
</feature>
<evidence type="ECO:0000256" key="6">
    <source>
        <dbReference type="ARBA" id="ARBA00022801"/>
    </source>
</evidence>
<dbReference type="NCBIfam" id="NF000801">
    <property type="entry name" value="PRK00055.1-3"/>
    <property type="match status" value="1"/>
</dbReference>
<feature type="binding site" evidence="8">
    <location>
        <position position="211"/>
    </location>
    <ligand>
        <name>Zn(2+)</name>
        <dbReference type="ChEBI" id="CHEBI:29105"/>
        <label>2</label>
        <note>catalytic</note>
    </ligand>
</feature>
<protein>
    <recommendedName>
        <fullName evidence="8">Ribonuclease Z</fullName>
        <shortName evidence="8">RNase Z</shortName>
        <ecNumber evidence="8">3.1.26.11</ecNumber>
    </recommendedName>
    <alternativeName>
        <fullName evidence="8">tRNA 3 endonuclease</fullName>
    </alternativeName>
    <alternativeName>
        <fullName evidence="8">tRNase Z</fullName>
    </alternativeName>
</protein>
<feature type="binding site" evidence="8">
    <location>
        <position position="67"/>
    </location>
    <ligand>
        <name>Zn(2+)</name>
        <dbReference type="ChEBI" id="CHEBI:29105"/>
        <label>2</label>
        <note>catalytic</note>
    </ligand>
</feature>
<feature type="binding site" evidence="8">
    <location>
        <position position="63"/>
    </location>
    <ligand>
        <name>Zn(2+)</name>
        <dbReference type="ChEBI" id="CHEBI:29105"/>
        <label>1</label>
        <note>catalytic</note>
    </ligand>
</feature>
<keyword evidence="4 8" id="KW-0479">Metal-binding</keyword>
<dbReference type="NCBIfam" id="TIGR02651">
    <property type="entry name" value="RNase_Z"/>
    <property type="match status" value="1"/>
</dbReference>
<organism evidence="9 10">
    <name type="scientific">Alicyclobacillus fastidiosus</name>
    <dbReference type="NCBI Taxonomy" id="392011"/>
    <lineage>
        <taxon>Bacteria</taxon>
        <taxon>Bacillati</taxon>
        <taxon>Bacillota</taxon>
        <taxon>Bacilli</taxon>
        <taxon>Bacillales</taxon>
        <taxon>Alicyclobacillaceae</taxon>
        <taxon>Alicyclobacillus</taxon>
    </lineage>
</organism>
<comment type="similarity">
    <text evidence="8">Belongs to the RNase Z family.</text>
</comment>
<accession>A0ABV5AHD2</accession>
<dbReference type="InterPro" id="IPR036866">
    <property type="entry name" value="RibonucZ/Hydroxyglut_hydro"/>
</dbReference>
<keyword evidence="7 8" id="KW-0862">Zinc</keyword>
<comment type="subunit">
    <text evidence="1 8">Homodimer.</text>
</comment>
<sequence length="316" mass="33957">MELYFLGTGAGMPSTRRNVTSISLRLNQERGTFWMIDCGEGTQQQVLSSPLKPSQLEKLFITHLHGDHLFGLPGLLGSRAFQGGQTPLAIYGPSGLREFVETSLRISETHLPYEVHVHEIDEGPIFEDDQFVVTCQKLAHGVPSYGYRIEERAAPGRLDQAKLEAAGIAPGPIYGQLKAGVDVTLTDGRVLRAKAYLSSPIPGRKIVILGDTTPCPGITALAIGADVLVHEATYASADQAKAHAHHHSTSVDAASAARESGVKALILTHVSARYDESALSAMVDEAQVIFPNTFLAADHTSMSILRTGEIKVAARE</sequence>
<feature type="binding site" evidence="8">
    <location>
        <position position="211"/>
    </location>
    <ligand>
        <name>Zn(2+)</name>
        <dbReference type="ChEBI" id="CHEBI:29105"/>
        <label>1</label>
        <note>catalytic</note>
    </ligand>
</feature>
<dbReference type="RefSeq" id="WP_275474208.1">
    <property type="nucleotide sequence ID" value="NZ_CP162940.1"/>
</dbReference>
<dbReference type="Gene3D" id="3.60.15.10">
    <property type="entry name" value="Ribonuclease Z/Hydroxyacylglutathione hydrolase-like"/>
    <property type="match status" value="1"/>
</dbReference>
<dbReference type="EC" id="3.1.26.11" evidence="8"/>
<keyword evidence="5 8" id="KW-0255">Endonuclease</keyword>
<keyword evidence="2 8" id="KW-0819">tRNA processing</keyword>
<dbReference type="PANTHER" id="PTHR46018">
    <property type="entry name" value="ZINC PHOSPHODIESTERASE ELAC PROTEIN 1"/>
    <property type="match status" value="1"/>
</dbReference>
<dbReference type="EMBL" id="JBDXSU010000013">
    <property type="protein sequence ID" value="MFB5191651.1"/>
    <property type="molecule type" value="Genomic_DNA"/>
</dbReference>
<dbReference type="GO" id="GO:0042781">
    <property type="term" value="F:3'-tRNA processing endoribonuclease activity"/>
    <property type="evidence" value="ECO:0007669"/>
    <property type="project" value="UniProtKB-EC"/>
</dbReference>
<comment type="catalytic activity">
    <reaction evidence="8">
        <text>Endonucleolytic cleavage of RNA, removing extra 3' nucleotides from tRNA precursor, generating 3' termini of tRNAs. A 3'-hydroxy group is left at the tRNA terminus and a 5'-phosphoryl group is left at the trailer molecule.</text>
        <dbReference type="EC" id="3.1.26.11"/>
    </reaction>
</comment>
<reference evidence="9 10" key="1">
    <citation type="journal article" date="2024" name="Int. J. Mol. Sci.">
        <title>Exploration of Alicyclobacillus spp. Genome in Search of Antibiotic Resistance.</title>
        <authorList>
            <person name="Bucka-Kolendo J."/>
            <person name="Kiousi D.E."/>
            <person name="Dekowska A."/>
            <person name="Mikolajczuk-Szczyrba A."/>
            <person name="Karadedos D.M."/>
            <person name="Michael P."/>
            <person name="Galanis A."/>
            <person name="Sokolowska B."/>
        </authorList>
    </citation>
    <scope>NUCLEOTIDE SEQUENCE [LARGE SCALE GENOMIC DNA]</scope>
    <source>
        <strain evidence="9 10">KKP 3000</strain>
    </source>
</reference>
<evidence type="ECO:0000256" key="7">
    <source>
        <dbReference type="ARBA" id="ARBA00022833"/>
    </source>
</evidence>
<comment type="cofactor">
    <cofactor evidence="8">
        <name>Zn(2+)</name>
        <dbReference type="ChEBI" id="CHEBI:29105"/>
    </cofactor>
    <text evidence="8">Binds 2 Zn(2+) ions.</text>
</comment>
<dbReference type="PANTHER" id="PTHR46018:SF2">
    <property type="entry name" value="ZINC PHOSPHODIESTERASE ELAC PROTEIN 1"/>
    <property type="match status" value="1"/>
</dbReference>
<dbReference type="SUPFAM" id="SSF56281">
    <property type="entry name" value="Metallo-hydrolase/oxidoreductase"/>
    <property type="match status" value="1"/>
</dbReference>
<keyword evidence="6 8" id="KW-0378">Hydrolase</keyword>
<proteinExistence type="inferred from homology"/>
<evidence type="ECO:0000256" key="3">
    <source>
        <dbReference type="ARBA" id="ARBA00022722"/>
    </source>
</evidence>
<name>A0ABV5AHD2_9BACL</name>
<gene>
    <name evidence="8 9" type="primary">rnz</name>
    <name evidence="9" type="ORF">KKP3000_000427</name>
</gene>
<comment type="caution">
    <text evidence="9">The sequence shown here is derived from an EMBL/GenBank/DDBJ whole genome shotgun (WGS) entry which is preliminary data.</text>
</comment>
<dbReference type="Pfam" id="PF23023">
    <property type="entry name" value="Anti-Pycsar_Apyc1"/>
    <property type="match status" value="1"/>
</dbReference>
<keyword evidence="10" id="KW-1185">Reference proteome</keyword>
<dbReference type="Proteomes" id="UP001579974">
    <property type="component" value="Unassembled WGS sequence"/>
</dbReference>
<evidence type="ECO:0000256" key="2">
    <source>
        <dbReference type="ARBA" id="ARBA00022694"/>
    </source>
</evidence>
<evidence type="ECO:0000313" key="9">
    <source>
        <dbReference type="EMBL" id="MFB5191651.1"/>
    </source>
</evidence>
<feature type="binding site" evidence="8">
    <location>
        <position position="65"/>
    </location>
    <ligand>
        <name>Zn(2+)</name>
        <dbReference type="ChEBI" id="CHEBI:29105"/>
        <label>1</label>
        <note>catalytic</note>
    </ligand>
</feature>
<dbReference type="HAMAP" id="MF_01818">
    <property type="entry name" value="RNase_Z_BN"/>
    <property type="match status" value="1"/>
</dbReference>